<dbReference type="OrthoDB" id="964423at2"/>
<dbReference type="AlphaFoldDB" id="A0A2U1JIZ4"/>
<comment type="caution">
    <text evidence="2">The sequence shown here is derived from an EMBL/GenBank/DDBJ whole genome shotgun (WGS) entry which is preliminary data.</text>
</comment>
<accession>A0A2U1JIZ4</accession>
<dbReference type="EMBL" id="QCZH01000051">
    <property type="protein sequence ID" value="PWA04833.1"/>
    <property type="molecule type" value="Genomic_DNA"/>
</dbReference>
<dbReference type="GO" id="GO:0004803">
    <property type="term" value="F:transposase activity"/>
    <property type="evidence" value="ECO:0007669"/>
    <property type="project" value="InterPro"/>
</dbReference>
<organism evidence="2 3">
    <name type="scientific">Flavobacterium laiguense</name>
    <dbReference type="NCBI Taxonomy" id="2169409"/>
    <lineage>
        <taxon>Bacteria</taxon>
        <taxon>Pseudomonadati</taxon>
        <taxon>Bacteroidota</taxon>
        <taxon>Flavobacteriia</taxon>
        <taxon>Flavobacteriales</taxon>
        <taxon>Flavobacteriaceae</taxon>
        <taxon>Flavobacterium</taxon>
    </lineage>
</organism>
<evidence type="ECO:0000259" key="1">
    <source>
        <dbReference type="Pfam" id="PF02371"/>
    </source>
</evidence>
<dbReference type="Proteomes" id="UP000245618">
    <property type="component" value="Unassembled WGS sequence"/>
</dbReference>
<dbReference type="InterPro" id="IPR003346">
    <property type="entry name" value="Transposase_20"/>
</dbReference>
<sequence>MIRLKISLKMEGLGVLTLSTILAEANGFTLFTNYKQLVPYAGYDVVEV</sequence>
<evidence type="ECO:0000313" key="3">
    <source>
        <dbReference type="Proteomes" id="UP000245618"/>
    </source>
</evidence>
<dbReference type="GO" id="GO:0003677">
    <property type="term" value="F:DNA binding"/>
    <property type="evidence" value="ECO:0007669"/>
    <property type="project" value="InterPro"/>
</dbReference>
<dbReference type="Pfam" id="PF02371">
    <property type="entry name" value="Transposase_20"/>
    <property type="match status" value="1"/>
</dbReference>
<reference evidence="2 3" key="1">
    <citation type="submission" date="2018-04" db="EMBL/GenBank/DDBJ databases">
        <title>Flavobacterium sp. nov., isolated from glacier ice.</title>
        <authorList>
            <person name="Liu Q."/>
            <person name="Xin Y.-H."/>
        </authorList>
    </citation>
    <scope>NUCLEOTIDE SEQUENCE [LARGE SCALE GENOMIC DNA]</scope>
    <source>
        <strain evidence="2 3">LB2P30</strain>
    </source>
</reference>
<name>A0A2U1JIZ4_9FLAO</name>
<gene>
    <name evidence="2" type="ORF">DB891_17375</name>
</gene>
<proteinExistence type="predicted"/>
<evidence type="ECO:0000313" key="2">
    <source>
        <dbReference type="EMBL" id="PWA04833.1"/>
    </source>
</evidence>
<dbReference type="GO" id="GO:0006313">
    <property type="term" value="P:DNA transposition"/>
    <property type="evidence" value="ECO:0007669"/>
    <property type="project" value="InterPro"/>
</dbReference>
<protein>
    <recommendedName>
        <fullName evidence="1">Transposase IS116/IS110/IS902 C-terminal domain-containing protein</fullName>
    </recommendedName>
</protein>
<feature type="domain" description="Transposase IS116/IS110/IS902 C-terminal" evidence="1">
    <location>
        <begin position="9"/>
        <end position="46"/>
    </location>
</feature>
<keyword evidence="3" id="KW-1185">Reference proteome</keyword>